<evidence type="ECO:0000313" key="1">
    <source>
        <dbReference type="EMBL" id="GJD92886.1"/>
    </source>
</evidence>
<reference evidence="1" key="1">
    <citation type="journal article" date="2021" name="Front. Microbiol.">
        <title>Comprehensive Comparative Genomics and Phenotyping of Methylobacterium Species.</title>
        <authorList>
            <person name="Alessa O."/>
            <person name="Ogura Y."/>
            <person name="Fujitani Y."/>
            <person name="Takami H."/>
            <person name="Hayashi T."/>
            <person name="Sahin N."/>
            <person name="Tani A."/>
        </authorList>
    </citation>
    <scope>NUCLEOTIDE SEQUENCE</scope>
    <source>
        <strain evidence="1">DSM 19015</strain>
    </source>
</reference>
<comment type="caution">
    <text evidence="1">The sequence shown here is derived from an EMBL/GenBank/DDBJ whole genome shotgun (WGS) entry which is preliminary data.</text>
</comment>
<accession>A0ABQ4RQ51</accession>
<protein>
    <submittedName>
        <fullName evidence="1">Uncharacterized protein</fullName>
    </submittedName>
</protein>
<proteinExistence type="predicted"/>
<evidence type="ECO:0000313" key="2">
    <source>
        <dbReference type="Proteomes" id="UP001055125"/>
    </source>
</evidence>
<reference evidence="1" key="2">
    <citation type="submission" date="2021-08" db="EMBL/GenBank/DDBJ databases">
        <authorList>
            <person name="Tani A."/>
            <person name="Ola A."/>
            <person name="Ogura Y."/>
            <person name="Katsura K."/>
            <person name="Hayashi T."/>
        </authorList>
    </citation>
    <scope>NUCLEOTIDE SEQUENCE</scope>
    <source>
        <strain evidence="1">DSM 19015</strain>
    </source>
</reference>
<dbReference type="RefSeq" id="WP_238241953.1">
    <property type="nucleotide sequence ID" value="NZ_BPQP01000001.1"/>
</dbReference>
<keyword evidence="2" id="KW-1185">Reference proteome</keyword>
<gene>
    <name evidence="1" type="ORF">OCOJLMKI_0069</name>
</gene>
<organism evidence="1 2">
    <name type="scientific">Methylobacterium iners</name>
    <dbReference type="NCBI Taxonomy" id="418707"/>
    <lineage>
        <taxon>Bacteria</taxon>
        <taxon>Pseudomonadati</taxon>
        <taxon>Pseudomonadota</taxon>
        <taxon>Alphaproteobacteria</taxon>
        <taxon>Hyphomicrobiales</taxon>
        <taxon>Methylobacteriaceae</taxon>
        <taxon>Methylobacterium</taxon>
    </lineage>
</organism>
<dbReference type="Proteomes" id="UP001055125">
    <property type="component" value="Unassembled WGS sequence"/>
</dbReference>
<sequence>MRQHLALAPYPNRDMLDLVIDGMRAGLVYREPETGEWCVALSHGSPGSLWFRWADVPTPLREAASEWHASLADLIAALSINAREVTTPRLQSAA</sequence>
<name>A0ABQ4RQ51_9HYPH</name>
<dbReference type="EMBL" id="BPQP01000001">
    <property type="protein sequence ID" value="GJD92886.1"/>
    <property type="molecule type" value="Genomic_DNA"/>
</dbReference>